<keyword evidence="2" id="KW-1185">Reference proteome</keyword>
<evidence type="ECO:0000313" key="1">
    <source>
        <dbReference type="EMBL" id="RXH72804.1"/>
    </source>
</evidence>
<dbReference type="EMBL" id="RDQH01000341">
    <property type="protein sequence ID" value="RXH72804.1"/>
    <property type="molecule type" value="Genomic_DNA"/>
</dbReference>
<sequence length="205" mass="23472">MKRDNRIRFRDDGFGVNTGEGARERKDFEPRMSPLNISIRIPKLLGIEYLNGGELFTRRRINGERSDKLFNFKASLIPTLIVQLRVNFARIGSLSSSKCGEKSDTFHAMIGWHRTLQGFLRRREEWGIFLLEAEGVRATLLACFDRGFDVIQVETDSKELVDMINETTELNVGSTSSGVHTWDAFEPKWLLFNTLAFDVNIALRV</sequence>
<dbReference type="Proteomes" id="UP000290289">
    <property type="component" value="Chromosome 15"/>
</dbReference>
<proteinExistence type="predicted"/>
<organism evidence="1 2">
    <name type="scientific">Malus domestica</name>
    <name type="common">Apple</name>
    <name type="synonym">Pyrus malus</name>
    <dbReference type="NCBI Taxonomy" id="3750"/>
    <lineage>
        <taxon>Eukaryota</taxon>
        <taxon>Viridiplantae</taxon>
        <taxon>Streptophyta</taxon>
        <taxon>Embryophyta</taxon>
        <taxon>Tracheophyta</taxon>
        <taxon>Spermatophyta</taxon>
        <taxon>Magnoliopsida</taxon>
        <taxon>eudicotyledons</taxon>
        <taxon>Gunneridae</taxon>
        <taxon>Pentapetalae</taxon>
        <taxon>rosids</taxon>
        <taxon>fabids</taxon>
        <taxon>Rosales</taxon>
        <taxon>Rosaceae</taxon>
        <taxon>Amygdaloideae</taxon>
        <taxon>Maleae</taxon>
        <taxon>Malus</taxon>
    </lineage>
</organism>
<name>A0A498HR84_MALDO</name>
<reference evidence="1 2" key="1">
    <citation type="submission" date="2018-10" db="EMBL/GenBank/DDBJ databases">
        <title>A high-quality apple genome assembly.</title>
        <authorList>
            <person name="Hu J."/>
        </authorList>
    </citation>
    <scope>NUCLEOTIDE SEQUENCE [LARGE SCALE GENOMIC DNA]</scope>
    <source>
        <strain evidence="2">cv. HFTH1</strain>
        <tissue evidence="1">Young leaf</tissue>
    </source>
</reference>
<protein>
    <submittedName>
        <fullName evidence="1">Uncharacterized protein</fullName>
    </submittedName>
</protein>
<gene>
    <name evidence="1" type="ORF">DVH24_012488</name>
</gene>
<dbReference type="AlphaFoldDB" id="A0A498HR84"/>
<evidence type="ECO:0000313" key="2">
    <source>
        <dbReference type="Proteomes" id="UP000290289"/>
    </source>
</evidence>
<comment type="caution">
    <text evidence="1">The sequence shown here is derived from an EMBL/GenBank/DDBJ whole genome shotgun (WGS) entry which is preliminary data.</text>
</comment>
<accession>A0A498HR84</accession>